<dbReference type="SUPFAM" id="SSF46689">
    <property type="entry name" value="Homeodomain-like"/>
    <property type="match status" value="1"/>
</dbReference>
<reference evidence="5" key="1">
    <citation type="journal article" date="2014" name="Int. J. Syst. Evol. Microbiol.">
        <title>Complete genome sequence of Corynebacterium casei LMG S-19264T (=DSM 44701T), isolated from a smear-ripened cheese.</title>
        <authorList>
            <consortium name="US DOE Joint Genome Institute (JGI-PGF)"/>
            <person name="Walter F."/>
            <person name="Albersmeier A."/>
            <person name="Kalinowski J."/>
            <person name="Ruckert C."/>
        </authorList>
    </citation>
    <scope>NUCLEOTIDE SEQUENCE</scope>
    <source>
        <strain evidence="5">CGMCC 1.6333</strain>
    </source>
</reference>
<dbReference type="PANTHER" id="PTHR43479">
    <property type="entry name" value="ACREF/ENVCD OPERON REPRESSOR-RELATED"/>
    <property type="match status" value="1"/>
</dbReference>
<dbReference type="PROSITE" id="PS50977">
    <property type="entry name" value="HTH_TETR_2"/>
    <property type="match status" value="1"/>
</dbReference>
<dbReference type="RefSeq" id="WP_117153738.1">
    <property type="nucleotide sequence ID" value="NZ_BMLG01000004.1"/>
</dbReference>
<dbReference type="OrthoDB" id="9810250at2"/>
<evidence type="ECO:0000313" key="6">
    <source>
        <dbReference type="Proteomes" id="UP000618460"/>
    </source>
</evidence>
<dbReference type="InterPro" id="IPR009057">
    <property type="entry name" value="Homeodomain-like_sf"/>
</dbReference>
<keyword evidence="1" id="KW-0678">Repressor</keyword>
<dbReference type="Proteomes" id="UP000618460">
    <property type="component" value="Unassembled WGS sequence"/>
</dbReference>
<sequence length="189" mass="21838">MNSKLDRRKKYTRMVLKESLMKLLKAKSISTVTVKEICALADINRSTFYSHFSDQFDLLNQIEEEIIEDMNETLMAFHYNQDEESLQMTERIVEYVAEKSDVCTTLFSEHGDSSFKKRVMMVASEHTVKNWLSIYPIDPEISEYVSIFAISGSINVLEDWLKNGMDKTPKEIAEIINNLTNKGLSYLQG</sequence>
<dbReference type="Pfam" id="PF14278">
    <property type="entry name" value="TetR_C_8"/>
    <property type="match status" value="1"/>
</dbReference>
<dbReference type="Pfam" id="PF00440">
    <property type="entry name" value="TetR_N"/>
    <property type="match status" value="1"/>
</dbReference>
<dbReference type="InterPro" id="IPR039532">
    <property type="entry name" value="TetR_C_Firmicutes"/>
</dbReference>
<dbReference type="GO" id="GO:0003677">
    <property type="term" value="F:DNA binding"/>
    <property type="evidence" value="ECO:0007669"/>
    <property type="project" value="UniProtKB-UniRule"/>
</dbReference>
<proteinExistence type="predicted"/>
<feature type="DNA-binding region" description="H-T-H motif" evidence="3">
    <location>
        <begin position="33"/>
        <end position="52"/>
    </location>
</feature>
<comment type="caution">
    <text evidence="5">The sequence shown here is derived from an EMBL/GenBank/DDBJ whole genome shotgun (WGS) entry which is preliminary data.</text>
</comment>
<dbReference type="AlphaFoldDB" id="A0A917TLS2"/>
<dbReference type="EMBL" id="BMLG01000004">
    <property type="protein sequence ID" value="GGM27868.1"/>
    <property type="molecule type" value="Genomic_DNA"/>
</dbReference>
<evidence type="ECO:0000256" key="3">
    <source>
        <dbReference type="PROSITE-ProRule" id="PRU00335"/>
    </source>
</evidence>
<evidence type="ECO:0000259" key="4">
    <source>
        <dbReference type="PROSITE" id="PS50977"/>
    </source>
</evidence>
<gene>
    <name evidence="5" type="ORF">GCM10011351_12200</name>
</gene>
<dbReference type="InterPro" id="IPR001647">
    <property type="entry name" value="HTH_TetR"/>
</dbReference>
<reference evidence="5" key="2">
    <citation type="submission" date="2020-09" db="EMBL/GenBank/DDBJ databases">
        <authorList>
            <person name="Sun Q."/>
            <person name="Zhou Y."/>
        </authorList>
    </citation>
    <scope>NUCLEOTIDE SEQUENCE</scope>
    <source>
        <strain evidence="5">CGMCC 1.6333</strain>
    </source>
</reference>
<keyword evidence="2 3" id="KW-0238">DNA-binding</keyword>
<dbReference type="InterPro" id="IPR050624">
    <property type="entry name" value="HTH-type_Tx_Regulator"/>
</dbReference>
<protein>
    <submittedName>
        <fullName evidence="5">TetR family transcriptional regulator</fullName>
    </submittedName>
</protein>
<feature type="domain" description="HTH tetR-type" evidence="4">
    <location>
        <begin position="10"/>
        <end position="70"/>
    </location>
</feature>
<evidence type="ECO:0000256" key="1">
    <source>
        <dbReference type="ARBA" id="ARBA00022491"/>
    </source>
</evidence>
<accession>A0A917TLS2</accession>
<evidence type="ECO:0000256" key="2">
    <source>
        <dbReference type="ARBA" id="ARBA00023125"/>
    </source>
</evidence>
<evidence type="ECO:0000313" key="5">
    <source>
        <dbReference type="EMBL" id="GGM27868.1"/>
    </source>
</evidence>
<dbReference type="PANTHER" id="PTHR43479:SF7">
    <property type="entry name" value="TETR-FAMILY TRANSCRIPTIONAL REGULATOR"/>
    <property type="match status" value="1"/>
</dbReference>
<keyword evidence="6" id="KW-1185">Reference proteome</keyword>
<dbReference type="Gene3D" id="1.10.357.10">
    <property type="entry name" value="Tetracycline Repressor, domain 2"/>
    <property type="match status" value="1"/>
</dbReference>
<name>A0A917TLS2_9BACI</name>
<organism evidence="5 6">
    <name type="scientific">Paraliobacillus quinghaiensis</name>
    <dbReference type="NCBI Taxonomy" id="470815"/>
    <lineage>
        <taxon>Bacteria</taxon>
        <taxon>Bacillati</taxon>
        <taxon>Bacillota</taxon>
        <taxon>Bacilli</taxon>
        <taxon>Bacillales</taxon>
        <taxon>Bacillaceae</taxon>
        <taxon>Paraliobacillus</taxon>
    </lineage>
</organism>